<dbReference type="GO" id="GO:0032259">
    <property type="term" value="P:methylation"/>
    <property type="evidence" value="ECO:0007669"/>
    <property type="project" value="UniProtKB-KW"/>
</dbReference>
<dbReference type="InterPro" id="IPR041698">
    <property type="entry name" value="Methyltransf_25"/>
</dbReference>
<dbReference type="EMBL" id="JAETWB010000013">
    <property type="protein sequence ID" value="MBL6080398.1"/>
    <property type="molecule type" value="Genomic_DNA"/>
</dbReference>
<protein>
    <submittedName>
        <fullName evidence="3">Methyltransferase domain-containing protein</fullName>
    </submittedName>
</protein>
<keyword evidence="4" id="KW-1185">Reference proteome</keyword>
<dbReference type="InterPro" id="IPR029063">
    <property type="entry name" value="SAM-dependent_MTases_sf"/>
</dbReference>
<evidence type="ECO:0000313" key="4">
    <source>
        <dbReference type="Proteomes" id="UP000660885"/>
    </source>
</evidence>
<keyword evidence="3" id="KW-0808">Transferase</keyword>
<dbReference type="Proteomes" id="UP000660885">
    <property type="component" value="Unassembled WGS sequence"/>
</dbReference>
<dbReference type="InterPro" id="IPR050210">
    <property type="entry name" value="tRNA_Adenine-N(6)_MTase"/>
</dbReference>
<evidence type="ECO:0000256" key="1">
    <source>
        <dbReference type="SAM" id="MobiDB-lite"/>
    </source>
</evidence>
<feature type="compositionally biased region" description="Pro residues" evidence="1">
    <location>
        <begin position="119"/>
        <end position="129"/>
    </location>
</feature>
<gene>
    <name evidence="3" type="ORF">JMJ56_20485</name>
</gene>
<comment type="caution">
    <text evidence="3">The sequence shown here is derived from an EMBL/GenBank/DDBJ whole genome shotgun (WGS) entry which is preliminary data.</text>
</comment>
<dbReference type="RefSeq" id="WP_202833631.1">
    <property type="nucleotide sequence ID" value="NZ_JAETWB010000013.1"/>
</dbReference>
<evidence type="ECO:0000259" key="2">
    <source>
        <dbReference type="Pfam" id="PF13649"/>
    </source>
</evidence>
<dbReference type="CDD" id="cd02440">
    <property type="entry name" value="AdoMet_MTases"/>
    <property type="match status" value="1"/>
</dbReference>
<organism evidence="3 4">
    <name type="scientific">Belnapia arida</name>
    <dbReference type="NCBI Taxonomy" id="2804533"/>
    <lineage>
        <taxon>Bacteria</taxon>
        <taxon>Pseudomonadati</taxon>
        <taxon>Pseudomonadota</taxon>
        <taxon>Alphaproteobacteria</taxon>
        <taxon>Acetobacterales</taxon>
        <taxon>Roseomonadaceae</taxon>
        <taxon>Belnapia</taxon>
    </lineage>
</organism>
<feature type="region of interest" description="Disordered" evidence="1">
    <location>
        <begin position="116"/>
        <end position="136"/>
    </location>
</feature>
<dbReference type="GO" id="GO:0008168">
    <property type="term" value="F:methyltransferase activity"/>
    <property type="evidence" value="ECO:0007669"/>
    <property type="project" value="UniProtKB-KW"/>
</dbReference>
<dbReference type="PANTHER" id="PTHR47739">
    <property type="entry name" value="TRNA1(VAL) (ADENINE(37)-N6)-METHYLTRANSFERASE"/>
    <property type="match status" value="1"/>
</dbReference>
<keyword evidence="3" id="KW-0489">Methyltransferase</keyword>
<dbReference type="Gene3D" id="3.40.50.150">
    <property type="entry name" value="Vaccinia Virus protein VP39"/>
    <property type="match status" value="1"/>
</dbReference>
<evidence type="ECO:0000313" key="3">
    <source>
        <dbReference type="EMBL" id="MBL6080398.1"/>
    </source>
</evidence>
<dbReference type="SUPFAM" id="SSF53335">
    <property type="entry name" value="S-adenosyl-L-methionine-dependent methyltransferases"/>
    <property type="match status" value="1"/>
</dbReference>
<sequence length="247" mass="25158">MSEDCTEDLLLGGRVRLHQPRRGLRAGLDAVLLAAGIPARPGQVVLEAGCGSGAAFLCLAARVPGLRIIALERDAGLAALARENAAAAGLAAEVIEGDVRDRALARRLPPCDHAFANPPFWPGGTPPPEPGRESMTHAAGPGAAGLGDWACFLAAPLARRGTLSLILPAARLDAGMAALAGAGCAGTLLLPFWPRAGVAARRVLLQARREGRGPARIAPGLVLHGPGEGFTPAAEAVLRDAAALDFS</sequence>
<dbReference type="Pfam" id="PF13649">
    <property type="entry name" value="Methyltransf_25"/>
    <property type="match status" value="1"/>
</dbReference>
<name>A0ABS1U6X9_9PROT</name>
<feature type="domain" description="Methyltransferase" evidence="2">
    <location>
        <begin position="45"/>
        <end position="102"/>
    </location>
</feature>
<dbReference type="PANTHER" id="PTHR47739:SF1">
    <property type="entry name" value="TRNA1(VAL) (ADENINE(37)-N6)-METHYLTRANSFERASE"/>
    <property type="match status" value="1"/>
</dbReference>
<proteinExistence type="predicted"/>
<accession>A0ABS1U6X9</accession>
<reference evidence="3 4" key="1">
    <citation type="submission" date="2021-01" db="EMBL/GenBank/DDBJ databases">
        <title>Belnapia mucosa sp. nov. and Belnapia arida sp. nov., isolated from the Tabernas Desert (Almeria, Spain).</title>
        <authorList>
            <person name="Molina-Menor E."/>
            <person name="Vidal-Verdu A."/>
            <person name="Calonge A."/>
            <person name="Satari L."/>
            <person name="Pereto J."/>
            <person name="Porcar M."/>
        </authorList>
    </citation>
    <scope>NUCLEOTIDE SEQUENCE [LARGE SCALE GENOMIC DNA]</scope>
    <source>
        <strain evidence="3 4">T18</strain>
    </source>
</reference>